<dbReference type="InterPro" id="IPR000914">
    <property type="entry name" value="SBP_5_dom"/>
</dbReference>
<evidence type="ECO:0000256" key="1">
    <source>
        <dbReference type="ARBA" id="ARBA00005695"/>
    </source>
</evidence>
<dbReference type="PANTHER" id="PTHR30290">
    <property type="entry name" value="PERIPLASMIC BINDING COMPONENT OF ABC TRANSPORTER"/>
    <property type="match status" value="1"/>
</dbReference>
<evidence type="ECO:0000256" key="4">
    <source>
        <dbReference type="SAM" id="MobiDB-lite"/>
    </source>
</evidence>
<keyword evidence="7" id="KW-1185">Reference proteome</keyword>
<dbReference type="Gene3D" id="3.10.105.10">
    <property type="entry name" value="Dipeptide-binding Protein, Domain 3"/>
    <property type="match status" value="1"/>
</dbReference>
<proteinExistence type="inferred from homology"/>
<protein>
    <submittedName>
        <fullName evidence="6">ABC transporter substrate-binding protein</fullName>
    </submittedName>
</protein>
<feature type="domain" description="Solute-binding protein family 5" evidence="5">
    <location>
        <begin position="99"/>
        <end position="503"/>
    </location>
</feature>
<comment type="similarity">
    <text evidence="1">Belongs to the bacterial solute-binding protein 5 family.</text>
</comment>
<dbReference type="EMBL" id="JBHSXM010000001">
    <property type="protein sequence ID" value="MFC6837097.1"/>
    <property type="molecule type" value="Genomic_DNA"/>
</dbReference>
<name>A0ABD5U984_9EURY</name>
<dbReference type="Pfam" id="PF00496">
    <property type="entry name" value="SBP_bac_5"/>
    <property type="match status" value="1"/>
</dbReference>
<evidence type="ECO:0000259" key="5">
    <source>
        <dbReference type="Pfam" id="PF00496"/>
    </source>
</evidence>
<dbReference type="NCBIfam" id="TIGR01409">
    <property type="entry name" value="TAT_signal_seq"/>
    <property type="match status" value="1"/>
</dbReference>
<comment type="caution">
    <text evidence="6">The sequence shown here is derived from an EMBL/GenBank/DDBJ whole genome shotgun (WGS) entry which is preliminary data.</text>
</comment>
<dbReference type="SUPFAM" id="SSF53850">
    <property type="entry name" value="Periplasmic binding protein-like II"/>
    <property type="match status" value="1"/>
</dbReference>
<dbReference type="AlphaFoldDB" id="A0ABD5U984"/>
<dbReference type="PANTHER" id="PTHR30290:SF9">
    <property type="entry name" value="OLIGOPEPTIDE-BINDING PROTEIN APPA"/>
    <property type="match status" value="1"/>
</dbReference>
<keyword evidence="2" id="KW-0813">Transport</keyword>
<dbReference type="CDD" id="cd00995">
    <property type="entry name" value="PBP2_NikA_DppA_OppA_like"/>
    <property type="match status" value="1"/>
</dbReference>
<dbReference type="RefSeq" id="WP_304448767.1">
    <property type="nucleotide sequence ID" value="NZ_JARRAH010000001.1"/>
</dbReference>
<dbReference type="Gene3D" id="3.40.190.10">
    <property type="entry name" value="Periplasmic binding protein-like II"/>
    <property type="match status" value="1"/>
</dbReference>
<dbReference type="InterPro" id="IPR039424">
    <property type="entry name" value="SBP_5"/>
</dbReference>
<dbReference type="PROSITE" id="PS51318">
    <property type="entry name" value="TAT"/>
    <property type="match status" value="1"/>
</dbReference>
<reference evidence="6 7" key="1">
    <citation type="journal article" date="2019" name="Int. J. Syst. Evol. Microbiol.">
        <title>The Global Catalogue of Microorganisms (GCM) 10K type strain sequencing project: providing services to taxonomists for standard genome sequencing and annotation.</title>
        <authorList>
            <consortium name="The Broad Institute Genomics Platform"/>
            <consortium name="The Broad Institute Genome Sequencing Center for Infectious Disease"/>
            <person name="Wu L."/>
            <person name="Ma J."/>
        </authorList>
    </citation>
    <scope>NUCLEOTIDE SEQUENCE [LARGE SCALE GENOMIC DNA]</scope>
    <source>
        <strain evidence="6 7">PSRA2</strain>
    </source>
</reference>
<keyword evidence="3" id="KW-0732">Signal</keyword>
<sequence>MTDSNGLSRRRFLQATGGAAAAAALAGCTGEPSGNDSDGNGNGSGDDDSDMEPQEGGTYRKINSTISTFDPVAADDTASGQVVQQVFDGLMNYPNGETEVTEGLAEGYETNDDFTEYTFTLKEATFHNGDSVTAQDFVYSFNRLAGSPHSVRTYFILDSLGVTHETDDEDTYSDGSLGVEAEDDQTLVITLDRAFHASLQMLAYSSFAVVPDGIVGSLDDEGAPDDPSDDYQTFSESEPIGAGPFVFDSWEKGTSAAATRFDDYHGETAYVEGVQWQVIEDTQAAYNYAMEKNVDTFGVPTAEFQQSNITNAEDDEQGRTSGQYDSVSNGEVVDYLKVPEVSTYYFGFNTREVPKPVRQAVAYATNQNQLANEVYKGRVSPGYHLTPPLVYPGEGEAYNSHVEDAYPYGQESDIASAKEVMEEAGYSEDDRFSFTFTHYVSDTWSQIAQILQGQLREAYIDMDIESAEFATLLDQGEQGSLQAYTLGWIADWPEPDNFLQLINPEDTYTGETGVLTYTNWGREEETEASQAATEAWQTISDNLEPTDEAEEARNEAYIQMEEANWEDVVLVNVFHGATERFSYDYFHAPKFGAMGPSRQKYNTFWLEQDVEDRPDEAADPNETTGNESGE</sequence>
<accession>A0ABD5U984</accession>
<feature type="compositionally biased region" description="Low complexity" evidence="4">
    <location>
        <begin position="22"/>
        <end position="39"/>
    </location>
</feature>
<evidence type="ECO:0000313" key="6">
    <source>
        <dbReference type="EMBL" id="MFC6837097.1"/>
    </source>
</evidence>
<feature type="region of interest" description="Disordered" evidence="4">
    <location>
        <begin position="22"/>
        <end position="58"/>
    </location>
</feature>
<dbReference type="InterPro" id="IPR006311">
    <property type="entry name" value="TAT_signal"/>
</dbReference>
<organism evidence="6 7">
    <name type="scientific">Halomarina ordinaria</name>
    <dbReference type="NCBI Taxonomy" id="3033939"/>
    <lineage>
        <taxon>Archaea</taxon>
        <taxon>Methanobacteriati</taxon>
        <taxon>Methanobacteriota</taxon>
        <taxon>Stenosarchaea group</taxon>
        <taxon>Halobacteria</taxon>
        <taxon>Halobacteriales</taxon>
        <taxon>Natronomonadaceae</taxon>
        <taxon>Halomarina</taxon>
    </lineage>
</organism>
<dbReference type="InterPro" id="IPR019546">
    <property type="entry name" value="TAT_signal_bac_arc"/>
</dbReference>
<feature type="compositionally biased region" description="Acidic residues" evidence="4">
    <location>
        <begin position="608"/>
        <end position="619"/>
    </location>
</feature>
<evidence type="ECO:0000313" key="7">
    <source>
        <dbReference type="Proteomes" id="UP001596406"/>
    </source>
</evidence>
<evidence type="ECO:0000256" key="2">
    <source>
        <dbReference type="ARBA" id="ARBA00022448"/>
    </source>
</evidence>
<evidence type="ECO:0000256" key="3">
    <source>
        <dbReference type="ARBA" id="ARBA00022729"/>
    </source>
</evidence>
<feature type="compositionally biased region" description="Polar residues" evidence="4">
    <location>
        <begin position="621"/>
        <end position="630"/>
    </location>
</feature>
<gene>
    <name evidence="6" type="ORF">ACFQHK_11335</name>
</gene>
<feature type="region of interest" description="Disordered" evidence="4">
    <location>
        <begin position="607"/>
        <end position="630"/>
    </location>
</feature>
<dbReference type="Proteomes" id="UP001596406">
    <property type="component" value="Unassembled WGS sequence"/>
</dbReference>